<dbReference type="STRING" id="1122206.SAMN02745753_02012"/>
<evidence type="ECO:0000256" key="6">
    <source>
        <dbReference type="SAM" id="Phobius"/>
    </source>
</evidence>
<dbReference type="InterPro" id="IPR001123">
    <property type="entry name" value="LeuE-type"/>
</dbReference>
<dbReference type="GO" id="GO:0015171">
    <property type="term" value="F:amino acid transmembrane transporter activity"/>
    <property type="evidence" value="ECO:0007669"/>
    <property type="project" value="TreeGrafter"/>
</dbReference>
<evidence type="ECO:0000256" key="5">
    <source>
        <dbReference type="ARBA" id="ARBA00023136"/>
    </source>
</evidence>
<dbReference type="EMBL" id="FQVF01000008">
    <property type="protein sequence ID" value="SHF47139.1"/>
    <property type="molecule type" value="Genomic_DNA"/>
</dbReference>
<dbReference type="PIRSF" id="PIRSF006324">
    <property type="entry name" value="LeuE"/>
    <property type="match status" value="1"/>
</dbReference>
<evidence type="ECO:0000256" key="2">
    <source>
        <dbReference type="ARBA" id="ARBA00022475"/>
    </source>
</evidence>
<evidence type="ECO:0000256" key="4">
    <source>
        <dbReference type="ARBA" id="ARBA00022989"/>
    </source>
</evidence>
<evidence type="ECO:0000256" key="3">
    <source>
        <dbReference type="ARBA" id="ARBA00022692"/>
    </source>
</evidence>
<dbReference type="PANTHER" id="PTHR30086:SF20">
    <property type="entry name" value="ARGININE EXPORTER PROTEIN ARGO-RELATED"/>
    <property type="match status" value="1"/>
</dbReference>
<comment type="subcellular location">
    <subcellularLocation>
        <location evidence="1">Cell membrane</location>
        <topology evidence="1">Multi-pass membrane protein</topology>
    </subcellularLocation>
</comment>
<keyword evidence="3 6" id="KW-0812">Transmembrane</keyword>
<evidence type="ECO:0000313" key="8">
    <source>
        <dbReference type="Proteomes" id="UP000184517"/>
    </source>
</evidence>
<name>A0A1M5BXC6_9GAMM</name>
<gene>
    <name evidence="7" type="ORF">SAMN02745753_02012</name>
</gene>
<sequence>MTFHLWTLFFLAYLVTTLSPGPNVLLVLKNSIQFGWKSAFITIFGNLTCQFLIVCLVALGVGALLETLPVWFLVMKILGGSYLIYLGIKALRSKKKSTFDAIDDTAVTNSTKTGFALFGEAFLVSASNPKTLIFLSAFLPQFLTLESPAYQQFSVMFITICAIVTSVHIGYAFGIARLGKRFSLKNMEAKITKITGGLFITMGGGILLSNR</sequence>
<accession>A0A1M5BXC6</accession>
<keyword evidence="2" id="KW-1003">Cell membrane</keyword>
<dbReference type="AlphaFoldDB" id="A0A1M5BXC6"/>
<keyword evidence="8" id="KW-1185">Reference proteome</keyword>
<evidence type="ECO:0000256" key="1">
    <source>
        <dbReference type="ARBA" id="ARBA00004651"/>
    </source>
</evidence>
<proteinExistence type="predicted"/>
<organism evidence="7 8">
    <name type="scientific">Marinomonas polaris DSM 16579</name>
    <dbReference type="NCBI Taxonomy" id="1122206"/>
    <lineage>
        <taxon>Bacteria</taxon>
        <taxon>Pseudomonadati</taxon>
        <taxon>Pseudomonadota</taxon>
        <taxon>Gammaproteobacteria</taxon>
        <taxon>Oceanospirillales</taxon>
        <taxon>Oceanospirillaceae</taxon>
        <taxon>Marinomonas</taxon>
    </lineage>
</organism>
<keyword evidence="4 6" id="KW-1133">Transmembrane helix</keyword>
<dbReference type="PANTHER" id="PTHR30086">
    <property type="entry name" value="ARGININE EXPORTER PROTEIN ARGO"/>
    <property type="match status" value="1"/>
</dbReference>
<feature type="transmembrane region" description="Helical" evidence="6">
    <location>
        <begin position="6"/>
        <end position="28"/>
    </location>
</feature>
<dbReference type="Pfam" id="PF01810">
    <property type="entry name" value="LysE"/>
    <property type="match status" value="1"/>
</dbReference>
<feature type="transmembrane region" description="Helical" evidence="6">
    <location>
        <begin position="70"/>
        <end position="88"/>
    </location>
</feature>
<reference evidence="8" key="1">
    <citation type="submission" date="2016-11" db="EMBL/GenBank/DDBJ databases">
        <authorList>
            <person name="Varghese N."/>
            <person name="Submissions S."/>
        </authorList>
    </citation>
    <scope>NUCLEOTIDE SEQUENCE [LARGE SCALE GENOMIC DNA]</scope>
    <source>
        <strain evidence="8">DSM 16579</strain>
    </source>
</reference>
<evidence type="ECO:0000313" key="7">
    <source>
        <dbReference type="EMBL" id="SHF47139.1"/>
    </source>
</evidence>
<protein>
    <submittedName>
        <fullName evidence="7">Threonine/homoserine/homoserine lactone efflux protein</fullName>
    </submittedName>
</protein>
<dbReference type="OrthoDB" id="9804822at2"/>
<dbReference type="GO" id="GO:0005886">
    <property type="term" value="C:plasma membrane"/>
    <property type="evidence" value="ECO:0007669"/>
    <property type="project" value="UniProtKB-SubCell"/>
</dbReference>
<keyword evidence="5 6" id="KW-0472">Membrane</keyword>
<feature type="transmembrane region" description="Helical" evidence="6">
    <location>
        <begin position="40"/>
        <end position="64"/>
    </location>
</feature>
<dbReference type="RefSeq" id="WP_072839569.1">
    <property type="nucleotide sequence ID" value="NZ_FQVF01000008.1"/>
</dbReference>
<feature type="transmembrane region" description="Helical" evidence="6">
    <location>
        <begin position="156"/>
        <end position="179"/>
    </location>
</feature>
<dbReference type="Proteomes" id="UP000184517">
    <property type="component" value="Unassembled WGS sequence"/>
</dbReference>